<feature type="region of interest" description="Disordered" evidence="1">
    <location>
        <begin position="443"/>
        <end position="517"/>
    </location>
</feature>
<feature type="region of interest" description="Disordered" evidence="1">
    <location>
        <begin position="747"/>
        <end position="836"/>
    </location>
</feature>
<dbReference type="PANTHER" id="PTHR12307:SF36">
    <property type="entry name" value="GLYCOGEN-BINDING SUBUNIT 76A"/>
    <property type="match status" value="1"/>
</dbReference>
<proteinExistence type="predicted"/>
<evidence type="ECO:0000313" key="3">
    <source>
        <dbReference type="EMBL" id="KKA22628.1"/>
    </source>
</evidence>
<dbReference type="GO" id="GO:0008157">
    <property type="term" value="F:protein phosphatase 1 binding"/>
    <property type="evidence" value="ECO:0007669"/>
    <property type="project" value="TreeGrafter"/>
</dbReference>
<dbReference type="STRING" id="1408163.A0A0F4YYD8"/>
<dbReference type="InterPro" id="IPR005036">
    <property type="entry name" value="CBM21_dom"/>
</dbReference>
<dbReference type="Gene3D" id="2.60.40.2440">
    <property type="entry name" value="Carbohydrate binding type-21 domain"/>
    <property type="match status" value="1"/>
</dbReference>
<feature type="compositionally biased region" description="Polar residues" evidence="1">
    <location>
        <begin position="879"/>
        <end position="893"/>
    </location>
</feature>
<dbReference type="GO" id="GO:2001069">
    <property type="term" value="F:glycogen binding"/>
    <property type="evidence" value="ECO:0007669"/>
    <property type="project" value="TreeGrafter"/>
</dbReference>
<feature type="compositionally biased region" description="Polar residues" evidence="1">
    <location>
        <begin position="796"/>
        <end position="807"/>
    </location>
</feature>
<evidence type="ECO:0000313" key="4">
    <source>
        <dbReference type="Proteomes" id="UP000053958"/>
    </source>
</evidence>
<feature type="compositionally biased region" description="Polar residues" evidence="1">
    <location>
        <begin position="386"/>
        <end position="399"/>
    </location>
</feature>
<feature type="compositionally biased region" description="Basic and acidic residues" evidence="1">
    <location>
        <begin position="816"/>
        <end position="826"/>
    </location>
</feature>
<dbReference type="Pfam" id="PF03370">
    <property type="entry name" value="CBM_21"/>
    <property type="match status" value="1"/>
</dbReference>
<evidence type="ECO:0000259" key="2">
    <source>
        <dbReference type="PROSITE" id="PS51159"/>
    </source>
</evidence>
<dbReference type="AlphaFoldDB" id="A0A0F4YYD8"/>
<feature type="compositionally biased region" description="Polar residues" evidence="1">
    <location>
        <begin position="962"/>
        <end position="982"/>
    </location>
</feature>
<dbReference type="EMBL" id="LASV01000133">
    <property type="protein sequence ID" value="KKA22628.1"/>
    <property type="molecule type" value="Genomic_DNA"/>
</dbReference>
<feature type="domain" description="CBM21" evidence="2">
    <location>
        <begin position="623"/>
        <end position="737"/>
    </location>
</feature>
<reference evidence="3 4" key="1">
    <citation type="submission" date="2015-04" db="EMBL/GenBank/DDBJ databases">
        <authorList>
            <person name="Heijne W.H."/>
            <person name="Fedorova N.D."/>
            <person name="Nierman W.C."/>
            <person name="Vollebregt A.W."/>
            <person name="Zhao Z."/>
            <person name="Wu L."/>
            <person name="Kumar M."/>
            <person name="Stam H."/>
            <person name="van den Berg M.A."/>
            <person name="Pel H.J."/>
        </authorList>
    </citation>
    <scope>NUCLEOTIDE SEQUENCE [LARGE SCALE GENOMIC DNA]</scope>
    <source>
        <strain evidence="3 4">CBS 393.64</strain>
    </source>
</reference>
<dbReference type="Proteomes" id="UP000053958">
    <property type="component" value="Unassembled WGS sequence"/>
</dbReference>
<feature type="region of interest" description="Disordered" evidence="1">
    <location>
        <begin position="386"/>
        <end position="427"/>
    </location>
</feature>
<gene>
    <name evidence="3" type="ORF">T310_3310</name>
</gene>
<evidence type="ECO:0000256" key="1">
    <source>
        <dbReference type="SAM" id="MobiDB-lite"/>
    </source>
</evidence>
<feature type="compositionally biased region" description="Polar residues" evidence="1">
    <location>
        <begin position="463"/>
        <end position="482"/>
    </location>
</feature>
<protein>
    <recommendedName>
        <fullName evidence="2">CBM21 domain-containing protein</fullName>
    </recommendedName>
</protein>
<dbReference type="GO" id="GO:0000164">
    <property type="term" value="C:protein phosphatase type 1 complex"/>
    <property type="evidence" value="ECO:0007669"/>
    <property type="project" value="TreeGrafter"/>
</dbReference>
<dbReference type="InterPro" id="IPR038175">
    <property type="entry name" value="CBM21_dom_sf"/>
</dbReference>
<feature type="compositionally biased region" description="Low complexity" evidence="1">
    <location>
        <begin position="764"/>
        <end position="782"/>
    </location>
</feature>
<accession>A0A0F4YYD8</accession>
<keyword evidence="4" id="KW-1185">Reference proteome</keyword>
<dbReference type="OrthoDB" id="1881at2759"/>
<organism evidence="3 4">
    <name type="scientific">Rasamsonia emersonii (strain ATCC 16479 / CBS 393.64 / IMI 116815)</name>
    <dbReference type="NCBI Taxonomy" id="1408163"/>
    <lineage>
        <taxon>Eukaryota</taxon>
        <taxon>Fungi</taxon>
        <taxon>Dikarya</taxon>
        <taxon>Ascomycota</taxon>
        <taxon>Pezizomycotina</taxon>
        <taxon>Eurotiomycetes</taxon>
        <taxon>Eurotiomycetidae</taxon>
        <taxon>Eurotiales</taxon>
        <taxon>Trichocomaceae</taxon>
        <taxon>Rasamsonia</taxon>
    </lineage>
</organism>
<dbReference type="PANTHER" id="PTHR12307">
    <property type="entry name" value="PROTEIN PHOSPHATASE 1 REGULATORY SUBUNIT"/>
    <property type="match status" value="1"/>
</dbReference>
<feature type="region of interest" description="Disordered" evidence="1">
    <location>
        <begin position="953"/>
        <end position="982"/>
    </location>
</feature>
<dbReference type="RefSeq" id="XP_013329240.1">
    <property type="nucleotide sequence ID" value="XM_013473786.1"/>
</dbReference>
<comment type="caution">
    <text evidence="3">The sequence shown here is derived from an EMBL/GenBank/DDBJ whole genome shotgun (WGS) entry which is preliminary data.</text>
</comment>
<feature type="compositionally biased region" description="Low complexity" evidence="1">
    <location>
        <begin position="491"/>
        <end position="509"/>
    </location>
</feature>
<dbReference type="PROSITE" id="PS51159">
    <property type="entry name" value="CBM21"/>
    <property type="match status" value="1"/>
</dbReference>
<feature type="region of interest" description="Disordered" evidence="1">
    <location>
        <begin position="862"/>
        <end position="912"/>
    </location>
</feature>
<feature type="compositionally biased region" description="Basic and acidic residues" evidence="1">
    <location>
        <begin position="895"/>
        <end position="904"/>
    </location>
</feature>
<sequence length="1032" mass="113099">MLIRLHISTQVLRTVDATNSMLILFSHPSSSRSDPRLHLRLRPAFALSGNTVNRQSCWDATEDNTGITGAETHMPCAVRKQPHSTTYWRNPEHDVMAQLRSYIASSNDSIPNIGIELHYTKLHAESRCEYWEIISATMEDVQVPRVPQPSWQERRRCRFMERRRWRLIGSGLAGSVFGGQRQSRKERITDTCWAGRPELDAPAGSSCLRALDRLPVHRMMPAMEAAPASRLCTAITYPGRLIPNLLASKAAQCRTPSVCCDDIAFLASFSLILKFILSATDSIPSTAGVSTSSCLLKPQAGRMPYTAPAQLSLPASRLDRPHPHSLREDLSVSISASSGLPPRPCSFSSTSYVRRHRRSPSVSLPVPPSVLESTERAVSPFQSTVNRHASLRQSPSPVNNAMIPTGAVISPPDSGANSSDEEGTTSQLTSGQVLNTVIGSCQQVHQSPTAEQPHKRGSVGKTAATSSSEKLPNKSHNVQPSLTVEAHNISHSRSSTESSISKLGESLSASDEEEELLPKPPMVCKRSGELVRPALRPASRRRRPSSMPGTPTYAKNVHFDTQLEHIKHFLQLDKPLAVSADTSPVETYSGGSEFPFSSGDLEGGSKAPAFEWELRLANFPKDTTSRDHMPVRLERIFLSSDNKNLVGVVAVANIAFHKQVAARFTFDYWKTVSEVAAEYNHDVRRKHAQDGYDRFNFTIKLADQANLESKTMFVCIRYNVSGQEFWDNNASMNYQVDFAKKYKNISGKHGVSPTSGRHGHPLPRSRSLPTSSAARPRSMPPSFDGFASEIDPTFPSLAQGTSENYTESPLHLTQADSHDLLPEAPRRREKPTRQAFGNRYDFGVSLSAVMQSKNTIDRTTLSEKAKSGSNGHNDDGAGQDSSELSSDPTTVMDGNSKDTTHPESLKPSTIVSSKPHLESSVYKELVDKYCFYGSAKSALISDRTVPTREMKPSRFYHEGPHLSSSSSVAGQNCDESTSQVDSAISIESSPRLGASSASSSDASSPVIFSFPYHQPMCNGFLSEPQTPDVIRG</sequence>
<name>A0A0F4YYD8_RASE3</name>
<dbReference type="GeneID" id="25315660"/>
<dbReference type="InterPro" id="IPR050782">
    <property type="entry name" value="PP1_regulatory_subunit_3"/>
</dbReference>
<dbReference type="GO" id="GO:0005979">
    <property type="term" value="P:regulation of glycogen biosynthetic process"/>
    <property type="evidence" value="ECO:0007669"/>
    <property type="project" value="TreeGrafter"/>
</dbReference>
<feature type="region of interest" description="Disordered" evidence="1">
    <location>
        <begin position="333"/>
        <end position="368"/>
    </location>
</feature>